<dbReference type="SUPFAM" id="SSF46689">
    <property type="entry name" value="Homeodomain-like"/>
    <property type="match status" value="1"/>
</dbReference>
<dbReference type="InterPro" id="IPR050624">
    <property type="entry name" value="HTH-type_Tx_Regulator"/>
</dbReference>
<gene>
    <name evidence="5" type="primary">acrR3</name>
    <name evidence="5" type="ORF">MACH08_11580</name>
</gene>
<dbReference type="Gene3D" id="1.10.357.10">
    <property type="entry name" value="Tetracycline Repressor, domain 2"/>
    <property type="match status" value="1"/>
</dbReference>
<dbReference type="InterPro" id="IPR009057">
    <property type="entry name" value="Homeodomain-like_sf"/>
</dbReference>
<dbReference type="InterPro" id="IPR001647">
    <property type="entry name" value="HTH_TetR"/>
</dbReference>
<organism evidence="5 6">
    <name type="scientific">Oceanobacillus kimchii</name>
    <dbReference type="NCBI Taxonomy" id="746691"/>
    <lineage>
        <taxon>Bacteria</taxon>
        <taxon>Bacillati</taxon>
        <taxon>Bacillota</taxon>
        <taxon>Bacilli</taxon>
        <taxon>Bacillales</taxon>
        <taxon>Bacillaceae</taxon>
        <taxon>Oceanobacillus</taxon>
    </lineage>
</organism>
<evidence type="ECO:0000313" key="5">
    <source>
        <dbReference type="EMBL" id="GLO65374.1"/>
    </source>
</evidence>
<reference evidence="5 6" key="1">
    <citation type="submission" date="2023-02" db="EMBL/GenBank/DDBJ databases">
        <title>Oceanobacillus kimchii IFOP_LL358 isolated form Alexandrium catenella lab strain.</title>
        <authorList>
            <person name="Gajardo G."/>
            <person name="Ueki S."/>
            <person name="Maruyama F."/>
        </authorList>
    </citation>
    <scope>NUCLEOTIDE SEQUENCE [LARGE SCALE GENOMIC DNA]</scope>
    <source>
        <strain evidence="5 6">IFOP_LL358</strain>
    </source>
</reference>
<feature type="DNA-binding region" description="H-T-H motif" evidence="3">
    <location>
        <begin position="29"/>
        <end position="48"/>
    </location>
</feature>
<evidence type="ECO:0000313" key="6">
    <source>
        <dbReference type="Proteomes" id="UP001275436"/>
    </source>
</evidence>
<evidence type="ECO:0000256" key="1">
    <source>
        <dbReference type="ARBA" id="ARBA00022491"/>
    </source>
</evidence>
<accession>A0ABQ5TIG6</accession>
<keyword evidence="1" id="KW-0678">Repressor</keyword>
<feature type="domain" description="HTH tetR-type" evidence="4">
    <location>
        <begin position="6"/>
        <end position="66"/>
    </location>
</feature>
<dbReference type="RefSeq" id="WP_260049348.1">
    <property type="nucleotide sequence ID" value="NZ_BSKO01000001.1"/>
</dbReference>
<evidence type="ECO:0000256" key="3">
    <source>
        <dbReference type="PROSITE-ProRule" id="PRU00335"/>
    </source>
</evidence>
<dbReference type="PANTHER" id="PTHR43479:SF11">
    <property type="entry name" value="ACREF_ENVCD OPERON REPRESSOR-RELATED"/>
    <property type="match status" value="1"/>
</dbReference>
<dbReference type="PROSITE" id="PS50977">
    <property type="entry name" value="HTH_TETR_2"/>
    <property type="match status" value="1"/>
</dbReference>
<evidence type="ECO:0000259" key="4">
    <source>
        <dbReference type="PROSITE" id="PS50977"/>
    </source>
</evidence>
<dbReference type="Pfam" id="PF17932">
    <property type="entry name" value="TetR_C_24"/>
    <property type="match status" value="1"/>
</dbReference>
<sequence length="199" mass="22931">MKNEKELRRQTIIEIAAREFAEKGYDNSNINEIATMSGIGKGTIYLYFKTKKELYLATMQTVVDLFNESSKNVLNLEVTPLEKLKVCMELLFRFEEEGLPFLILWSRYQFQNNPDFQDEVHALFKDLEQPFCNIVKQGVKEGTFNTPYPEEAGYLILSMVTMLIPSLQAKPLLENVSKEEKVEFLVNLIQNGLSCKAIN</sequence>
<dbReference type="PANTHER" id="PTHR43479">
    <property type="entry name" value="ACREF/ENVCD OPERON REPRESSOR-RELATED"/>
    <property type="match status" value="1"/>
</dbReference>
<dbReference type="InterPro" id="IPR036271">
    <property type="entry name" value="Tet_transcr_reg_TetR-rel_C_sf"/>
</dbReference>
<proteinExistence type="predicted"/>
<dbReference type="InterPro" id="IPR041490">
    <property type="entry name" value="KstR2_TetR_C"/>
</dbReference>
<dbReference type="Gene3D" id="1.10.10.60">
    <property type="entry name" value="Homeodomain-like"/>
    <property type="match status" value="1"/>
</dbReference>
<protein>
    <submittedName>
        <fullName evidence="5">TetR family transcriptional regulator</fullName>
    </submittedName>
</protein>
<comment type="caution">
    <text evidence="5">The sequence shown here is derived from an EMBL/GenBank/DDBJ whole genome shotgun (WGS) entry which is preliminary data.</text>
</comment>
<dbReference type="SUPFAM" id="SSF48498">
    <property type="entry name" value="Tetracyclin repressor-like, C-terminal domain"/>
    <property type="match status" value="1"/>
</dbReference>
<dbReference type="Pfam" id="PF00440">
    <property type="entry name" value="TetR_N"/>
    <property type="match status" value="1"/>
</dbReference>
<dbReference type="Proteomes" id="UP001275436">
    <property type="component" value="Unassembled WGS sequence"/>
</dbReference>
<keyword evidence="6" id="KW-1185">Reference proteome</keyword>
<evidence type="ECO:0000256" key="2">
    <source>
        <dbReference type="ARBA" id="ARBA00023125"/>
    </source>
</evidence>
<dbReference type="EMBL" id="BSKO01000001">
    <property type="protein sequence ID" value="GLO65374.1"/>
    <property type="molecule type" value="Genomic_DNA"/>
</dbReference>
<name>A0ABQ5TIG6_9BACI</name>
<keyword evidence="2 3" id="KW-0238">DNA-binding</keyword>
<dbReference type="PRINTS" id="PR00455">
    <property type="entry name" value="HTHTETR"/>
</dbReference>